<dbReference type="EMBL" id="LAZR01001994">
    <property type="protein sequence ID" value="KKN36010.1"/>
    <property type="molecule type" value="Genomic_DNA"/>
</dbReference>
<sequence length="96" mass="11051">MGEEFTYTPDPDGPVIGESPMDLFRRELKKWEVKIDRMSRLEMARMRRYAPAGHLVFDKNLPLFDRFVRRFESMGGMSLAVSKAIARIREAEGGKG</sequence>
<gene>
    <name evidence="1" type="ORF">LCGC14_0777870</name>
</gene>
<protein>
    <submittedName>
        <fullName evidence="1">Uncharacterized protein</fullName>
    </submittedName>
</protein>
<comment type="caution">
    <text evidence="1">The sequence shown here is derived from an EMBL/GenBank/DDBJ whole genome shotgun (WGS) entry which is preliminary data.</text>
</comment>
<name>A0A0F9PWK4_9ZZZZ</name>
<proteinExistence type="predicted"/>
<organism evidence="1">
    <name type="scientific">marine sediment metagenome</name>
    <dbReference type="NCBI Taxonomy" id="412755"/>
    <lineage>
        <taxon>unclassified sequences</taxon>
        <taxon>metagenomes</taxon>
        <taxon>ecological metagenomes</taxon>
    </lineage>
</organism>
<evidence type="ECO:0000313" key="1">
    <source>
        <dbReference type="EMBL" id="KKN36010.1"/>
    </source>
</evidence>
<accession>A0A0F9PWK4</accession>
<dbReference type="AlphaFoldDB" id="A0A0F9PWK4"/>
<reference evidence="1" key="1">
    <citation type="journal article" date="2015" name="Nature">
        <title>Complex archaea that bridge the gap between prokaryotes and eukaryotes.</title>
        <authorList>
            <person name="Spang A."/>
            <person name="Saw J.H."/>
            <person name="Jorgensen S.L."/>
            <person name="Zaremba-Niedzwiedzka K."/>
            <person name="Martijn J."/>
            <person name="Lind A.E."/>
            <person name="van Eijk R."/>
            <person name="Schleper C."/>
            <person name="Guy L."/>
            <person name="Ettema T.J."/>
        </authorList>
    </citation>
    <scope>NUCLEOTIDE SEQUENCE</scope>
</reference>